<dbReference type="AlphaFoldDB" id="A0AAD6ZUQ7"/>
<protein>
    <submittedName>
        <fullName evidence="2">Uncharacterized protein</fullName>
    </submittedName>
</protein>
<accession>A0AAD6ZUQ7</accession>
<feature type="region of interest" description="Disordered" evidence="1">
    <location>
        <begin position="93"/>
        <end position="124"/>
    </location>
</feature>
<evidence type="ECO:0000256" key="1">
    <source>
        <dbReference type="SAM" id="MobiDB-lite"/>
    </source>
</evidence>
<dbReference type="Proteomes" id="UP001218218">
    <property type="component" value="Unassembled WGS sequence"/>
</dbReference>
<gene>
    <name evidence="2" type="ORF">DFH08DRAFT_811848</name>
</gene>
<dbReference type="EMBL" id="JARIHO010000026">
    <property type="protein sequence ID" value="KAJ7340639.1"/>
    <property type="molecule type" value="Genomic_DNA"/>
</dbReference>
<evidence type="ECO:0000313" key="2">
    <source>
        <dbReference type="EMBL" id="KAJ7340639.1"/>
    </source>
</evidence>
<organism evidence="2 3">
    <name type="scientific">Mycena albidolilacea</name>
    <dbReference type="NCBI Taxonomy" id="1033008"/>
    <lineage>
        <taxon>Eukaryota</taxon>
        <taxon>Fungi</taxon>
        <taxon>Dikarya</taxon>
        <taxon>Basidiomycota</taxon>
        <taxon>Agaricomycotina</taxon>
        <taxon>Agaricomycetes</taxon>
        <taxon>Agaricomycetidae</taxon>
        <taxon>Agaricales</taxon>
        <taxon>Marasmiineae</taxon>
        <taxon>Mycenaceae</taxon>
        <taxon>Mycena</taxon>
    </lineage>
</organism>
<keyword evidence="3" id="KW-1185">Reference proteome</keyword>
<proteinExistence type="predicted"/>
<name>A0AAD6ZUQ7_9AGAR</name>
<evidence type="ECO:0000313" key="3">
    <source>
        <dbReference type="Proteomes" id="UP001218218"/>
    </source>
</evidence>
<reference evidence="2" key="1">
    <citation type="submission" date="2023-03" db="EMBL/GenBank/DDBJ databases">
        <title>Massive genome expansion in bonnet fungi (Mycena s.s.) driven by repeated elements and novel gene families across ecological guilds.</title>
        <authorList>
            <consortium name="Lawrence Berkeley National Laboratory"/>
            <person name="Harder C.B."/>
            <person name="Miyauchi S."/>
            <person name="Viragh M."/>
            <person name="Kuo A."/>
            <person name="Thoen E."/>
            <person name="Andreopoulos B."/>
            <person name="Lu D."/>
            <person name="Skrede I."/>
            <person name="Drula E."/>
            <person name="Henrissat B."/>
            <person name="Morin E."/>
            <person name="Kohler A."/>
            <person name="Barry K."/>
            <person name="LaButti K."/>
            <person name="Morin E."/>
            <person name="Salamov A."/>
            <person name="Lipzen A."/>
            <person name="Mereny Z."/>
            <person name="Hegedus B."/>
            <person name="Baldrian P."/>
            <person name="Stursova M."/>
            <person name="Weitz H."/>
            <person name="Taylor A."/>
            <person name="Grigoriev I.V."/>
            <person name="Nagy L.G."/>
            <person name="Martin F."/>
            <person name="Kauserud H."/>
        </authorList>
    </citation>
    <scope>NUCLEOTIDE SEQUENCE</scope>
    <source>
        <strain evidence="2">CBHHK002</strain>
    </source>
</reference>
<comment type="caution">
    <text evidence="2">The sequence shown here is derived from an EMBL/GenBank/DDBJ whole genome shotgun (WGS) entry which is preliminary data.</text>
</comment>
<sequence>MSLPLCARAKWKWSWGRKRPILTTRALSALKASGPSQLLQGVLEDTEYLSRIGVDRVDPSRLGARGQTREDCDGERGHSRAWASFGSVGSRLLGTRKNLKKETKPHVTPVTRVSSHPPPPTTCRSSVLEATRQQAIYEPRRMPPHTY</sequence>